<reference evidence="2 3" key="1">
    <citation type="journal article" date="2017" name="Genome Announc.">
        <title>Genome sequence of the saprophytic ascomycete Epicoccum nigrum ICMP 19927 strain isolated from New Zealand.</title>
        <authorList>
            <person name="Fokin M."/>
            <person name="Fleetwood D."/>
            <person name="Weir B.S."/>
            <person name="Villas-Boas S.G."/>
        </authorList>
    </citation>
    <scope>NUCLEOTIDE SEQUENCE [LARGE SCALE GENOMIC DNA]</scope>
    <source>
        <strain evidence="2 3">ICMP 19927</strain>
    </source>
</reference>
<dbReference type="AlphaFoldDB" id="A0A1Y2MBM3"/>
<feature type="region of interest" description="Disordered" evidence="1">
    <location>
        <begin position="20"/>
        <end position="99"/>
    </location>
</feature>
<evidence type="ECO:0000313" key="2">
    <source>
        <dbReference type="EMBL" id="OSS52877.1"/>
    </source>
</evidence>
<evidence type="ECO:0000313" key="3">
    <source>
        <dbReference type="Proteomes" id="UP000193240"/>
    </source>
</evidence>
<proteinExistence type="predicted"/>
<dbReference type="InParanoid" id="A0A1Y2MBM3"/>
<gene>
    <name evidence="2" type="ORF">B5807_02786</name>
</gene>
<keyword evidence="3" id="KW-1185">Reference proteome</keyword>
<sequence length="99" mass="10729">MSDIIEKLKHPLPLPAVLTVGESNRNDTVDNFNVSQASENTTSSPEDSVQASEDETKTLETQESDVEKTPHEQGPTHPSSPGELSEFPPLEYAAPLDPT</sequence>
<dbReference type="EMBL" id="KZ107839">
    <property type="protein sequence ID" value="OSS52877.1"/>
    <property type="molecule type" value="Genomic_DNA"/>
</dbReference>
<evidence type="ECO:0000256" key="1">
    <source>
        <dbReference type="SAM" id="MobiDB-lite"/>
    </source>
</evidence>
<accession>A0A1Y2MBM3</accession>
<dbReference type="Proteomes" id="UP000193240">
    <property type="component" value="Unassembled WGS sequence"/>
</dbReference>
<name>A0A1Y2MBM3_EPING</name>
<feature type="compositionally biased region" description="Basic and acidic residues" evidence="1">
    <location>
        <begin position="54"/>
        <end position="71"/>
    </location>
</feature>
<feature type="compositionally biased region" description="Polar residues" evidence="1">
    <location>
        <begin position="29"/>
        <end position="51"/>
    </location>
</feature>
<protein>
    <submittedName>
        <fullName evidence="2">Uncharacterized protein</fullName>
    </submittedName>
</protein>
<organism evidence="2 3">
    <name type="scientific">Epicoccum nigrum</name>
    <name type="common">Soil fungus</name>
    <name type="synonym">Epicoccum purpurascens</name>
    <dbReference type="NCBI Taxonomy" id="105696"/>
    <lineage>
        <taxon>Eukaryota</taxon>
        <taxon>Fungi</taxon>
        <taxon>Dikarya</taxon>
        <taxon>Ascomycota</taxon>
        <taxon>Pezizomycotina</taxon>
        <taxon>Dothideomycetes</taxon>
        <taxon>Pleosporomycetidae</taxon>
        <taxon>Pleosporales</taxon>
        <taxon>Pleosporineae</taxon>
        <taxon>Didymellaceae</taxon>
        <taxon>Epicoccum</taxon>
    </lineage>
</organism>